<feature type="repeat" description="Pumilio" evidence="4">
    <location>
        <begin position="437"/>
        <end position="473"/>
    </location>
</feature>
<gene>
    <name evidence="6" type="ORF">L195_g002805</name>
</gene>
<evidence type="ECO:0000259" key="5">
    <source>
        <dbReference type="PROSITE" id="PS50303"/>
    </source>
</evidence>
<dbReference type="PROSITE" id="PS50303">
    <property type="entry name" value="PUM_HD"/>
    <property type="match status" value="1"/>
</dbReference>
<proteinExistence type="predicted"/>
<dbReference type="AlphaFoldDB" id="A0A2K3NTJ8"/>
<name>A0A2K3NTJ8_TRIPR</name>
<feature type="domain" description="PUM-HD" evidence="5">
    <location>
        <begin position="196"/>
        <end position="538"/>
    </location>
</feature>
<keyword evidence="3" id="KW-0694">RNA-binding</keyword>
<dbReference type="InterPro" id="IPR016024">
    <property type="entry name" value="ARM-type_fold"/>
</dbReference>
<evidence type="ECO:0000256" key="2">
    <source>
        <dbReference type="ARBA" id="ARBA00022845"/>
    </source>
</evidence>
<feature type="repeat" description="Pumilio" evidence="4">
    <location>
        <begin position="253"/>
        <end position="289"/>
    </location>
</feature>
<accession>A0A2K3NTJ8</accession>
<dbReference type="InterPro" id="IPR001313">
    <property type="entry name" value="Pumilio_RNA-bd_rpt"/>
</dbReference>
<evidence type="ECO:0000313" key="6">
    <source>
        <dbReference type="EMBL" id="PNY06341.1"/>
    </source>
</evidence>
<feature type="repeat" description="Pumilio" evidence="4">
    <location>
        <begin position="401"/>
        <end position="436"/>
    </location>
</feature>
<evidence type="ECO:0000256" key="1">
    <source>
        <dbReference type="ARBA" id="ARBA00022737"/>
    </source>
</evidence>
<dbReference type="SMART" id="SM00025">
    <property type="entry name" value="Pumilio"/>
    <property type="match status" value="8"/>
</dbReference>
<dbReference type="EMBL" id="ASHM01001260">
    <property type="protein sequence ID" value="PNY06341.1"/>
    <property type="molecule type" value="Genomic_DNA"/>
</dbReference>
<feature type="repeat" description="Pumilio" evidence="4">
    <location>
        <begin position="365"/>
        <end position="400"/>
    </location>
</feature>
<dbReference type="PANTHER" id="PTHR12537">
    <property type="entry name" value="RNA BINDING PROTEIN PUMILIO-RELATED"/>
    <property type="match status" value="1"/>
</dbReference>
<dbReference type="Gene3D" id="1.25.10.10">
    <property type="entry name" value="Leucine-rich Repeat Variant"/>
    <property type="match status" value="1"/>
</dbReference>
<dbReference type="InterPro" id="IPR033133">
    <property type="entry name" value="PUM-HD"/>
</dbReference>
<evidence type="ECO:0000256" key="3">
    <source>
        <dbReference type="ARBA" id="ARBA00022884"/>
    </source>
</evidence>
<keyword evidence="1" id="KW-0677">Repeat</keyword>
<dbReference type="PANTHER" id="PTHR12537:SF63">
    <property type="entry name" value="PUMILIO HOMOLOG 15"/>
    <property type="match status" value="1"/>
</dbReference>
<reference evidence="6 7" key="1">
    <citation type="journal article" date="2014" name="Am. J. Bot.">
        <title>Genome assembly and annotation for red clover (Trifolium pratense; Fabaceae).</title>
        <authorList>
            <person name="Istvanek J."/>
            <person name="Jaros M."/>
            <person name="Krenek A."/>
            <person name="Repkova J."/>
        </authorList>
    </citation>
    <scope>NUCLEOTIDE SEQUENCE [LARGE SCALE GENOMIC DNA]</scope>
    <source>
        <strain evidence="7">cv. Tatra</strain>
        <tissue evidence="6">Young leaves</tissue>
    </source>
</reference>
<dbReference type="PROSITE" id="PS50302">
    <property type="entry name" value="PUM"/>
    <property type="match status" value="6"/>
</dbReference>
<dbReference type="STRING" id="57577.A0A2K3NTJ8"/>
<dbReference type="GO" id="GO:0003729">
    <property type="term" value="F:mRNA binding"/>
    <property type="evidence" value="ECO:0007669"/>
    <property type="project" value="TreeGrafter"/>
</dbReference>
<feature type="repeat" description="Pumilio" evidence="4">
    <location>
        <begin position="292"/>
        <end position="327"/>
    </location>
</feature>
<protein>
    <submittedName>
        <fullName evidence="6">Pumilio 12-like protein</fullName>
    </submittedName>
</protein>
<keyword evidence="2" id="KW-0810">Translation regulation</keyword>
<dbReference type="Pfam" id="PF00806">
    <property type="entry name" value="PUF"/>
    <property type="match status" value="7"/>
</dbReference>
<evidence type="ECO:0000313" key="7">
    <source>
        <dbReference type="Proteomes" id="UP000236291"/>
    </source>
</evidence>
<dbReference type="SUPFAM" id="SSF48371">
    <property type="entry name" value="ARM repeat"/>
    <property type="match status" value="1"/>
</dbReference>
<evidence type="ECO:0000256" key="4">
    <source>
        <dbReference type="PROSITE-ProRule" id="PRU00317"/>
    </source>
</evidence>
<dbReference type="Proteomes" id="UP000236291">
    <property type="component" value="Unassembled WGS sequence"/>
</dbReference>
<sequence>MSNRFNPDLAENDPTSFSPRSLYLRYLSSLSQNQNQNQNLNLNQNNQSNEVRFSPQIQNPSGENQTLEDVFSRLSVNNVNNQSYGYGVGVNSVVDSPYYNYGIQARETTGFNRPNIVNGGGRVISPPPQNLFIRSDNRDVYGFNGFNNDYAVLARQSGYVGYGNGGVVGGGGDELLGKIQFGLMNESSVQNVSWGVNVNDVVNVNNVNGRNSHWFDDFRGRVFSMAKDHHGSKILQDLIDNFKGEAVYYIFLELISHMVELMPDPAGSQVVQKMVGFCNQDQQTRIVLNITNHSLQLIKICLNLHGSRAVEKLLEKVTTRQQRTLIMSALTPSAILMSKDINGHRVVLHCLKNFPHEETKQFLYVLAKNTLSIAKDKTGCCVLQYCASHTQGEAKDHLIDDIVLNAPLLAEDCYGNYVIQHLLSLKIPRVSNNLFSQLKGQFIYLACNKYGSNVVEKFFQDAGVNLSAHIIVELLRDSSVSRLLVDPYGNYVISSALTRFKGAHNIKNALLQLIQTNSQMMRTNIFLLLLLAWKDLVCGTVYIGLERTVLSSCIGVYLMCVYCNGSCSGSHKL</sequence>
<dbReference type="GO" id="GO:0006417">
    <property type="term" value="P:regulation of translation"/>
    <property type="evidence" value="ECO:0007669"/>
    <property type="project" value="UniProtKB-KW"/>
</dbReference>
<dbReference type="InterPro" id="IPR011989">
    <property type="entry name" value="ARM-like"/>
</dbReference>
<reference evidence="6 7" key="2">
    <citation type="journal article" date="2017" name="Front. Plant Sci.">
        <title>Gene Classification and Mining of Molecular Markers Useful in Red Clover (Trifolium pratense) Breeding.</title>
        <authorList>
            <person name="Istvanek J."/>
            <person name="Dluhosova J."/>
            <person name="Dluhos P."/>
            <person name="Patkova L."/>
            <person name="Nedelnik J."/>
            <person name="Repkova J."/>
        </authorList>
    </citation>
    <scope>NUCLEOTIDE SEQUENCE [LARGE SCALE GENOMIC DNA]</scope>
    <source>
        <strain evidence="7">cv. Tatra</strain>
        <tissue evidence="6">Young leaves</tissue>
    </source>
</reference>
<comment type="caution">
    <text evidence="6">The sequence shown here is derived from an EMBL/GenBank/DDBJ whole genome shotgun (WGS) entry which is preliminary data.</text>
</comment>
<organism evidence="6 7">
    <name type="scientific">Trifolium pratense</name>
    <name type="common">Red clover</name>
    <dbReference type="NCBI Taxonomy" id="57577"/>
    <lineage>
        <taxon>Eukaryota</taxon>
        <taxon>Viridiplantae</taxon>
        <taxon>Streptophyta</taxon>
        <taxon>Embryophyta</taxon>
        <taxon>Tracheophyta</taxon>
        <taxon>Spermatophyta</taxon>
        <taxon>Magnoliopsida</taxon>
        <taxon>eudicotyledons</taxon>
        <taxon>Gunneridae</taxon>
        <taxon>Pentapetalae</taxon>
        <taxon>rosids</taxon>
        <taxon>fabids</taxon>
        <taxon>Fabales</taxon>
        <taxon>Fabaceae</taxon>
        <taxon>Papilionoideae</taxon>
        <taxon>50 kb inversion clade</taxon>
        <taxon>NPAAA clade</taxon>
        <taxon>Hologalegina</taxon>
        <taxon>IRL clade</taxon>
        <taxon>Trifolieae</taxon>
        <taxon>Trifolium</taxon>
    </lineage>
</organism>
<feature type="repeat" description="Pumilio" evidence="4">
    <location>
        <begin position="217"/>
        <end position="252"/>
    </location>
</feature>
<dbReference type="GO" id="GO:0005737">
    <property type="term" value="C:cytoplasm"/>
    <property type="evidence" value="ECO:0007669"/>
    <property type="project" value="TreeGrafter"/>
</dbReference>